<dbReference type="PROSITE" id="PS50862">
    <property type="entry name" value="AA_TRNA_LIGASE_II"/>
    <property type="match status" value="1"/>
</dbReference>
<proteinExistence type="inferred from homology"/>
<evidence type="ECO:0000313" key="15">
    <source>
        <dbReference type="Proteomes" id="UP000008139"/>
    </source>
</evidence>
<dbReference type="FunFam" id="3.30.930.10:FF:000005">
    <property type="entry name" value="Histidine--tRNA ligase"/>
    <property type="match status" value="1"/>
</dbReference>
<evidence type="ECO:0000256" key="1">
    <source>
        <dbReference type="ARBA" id="ARBA00004496"/>
    </source>
</evidence>
<dbReference type="Pfam" id="PF13393">
    <property type="entry name" value="tRNA-synt_His"/>
    <property type="match status" value="2"/>
</dbReference>
<protein>
    <recommendedName>
        <fullName evidence="11">Histidine--tRNA ligase</fullName>
        <ecNumber evidence="11">6.1.1.21</ecNumber>
    </recommendedName>
    <alternativeName>
        <fullName evidence="11">Histidyl-tRNA synthetase</fullName>
        <shortName evidence="11">HisRS</shortName>
    </alternativeName>
</protein>
<keyword evidence="5 11" id="KW-0436">Ligase</keyword>
<keyword evidence="6 11" id="KW-0547">Nucleotide-binding</keyword>
<keyword evidence="8 11" id="KW-0648">Protein biosynthesis</keyword>
<dbReference type="STRING" id="760142.Hipma_0430"/>
<dbReference type="GO" id="GO:0006427">
    <property type="term" value="P:histidyl-tRNA aminoacylation"/>
    <property type="evidence" value="ECO:0007669"/>
    <property type="project" value="UniProtKB-UniRule"/>
</dbReference>
<dbReference type="SUPFAM" id="SSF52954">
    <property type="entry name" value="Class II aaRS ABD-related"/>
    <property type="match status" value="1"/>
</dbReference>
<keyword evidence="15" id="KW-1185">Reference proteome</keyword>
<dbReference type="OrthoDB" id="9800814at2"/>
<dbReference type="HOGENOM" id="CLU_025113_1_1_7"/>
<dbReference type="FunCoup" id="F2LU03">
    <property type="interactions" value="403"/>
</dbReference>
<dbReference type="GO" id="GO:0005737">
    <property type="term" value="C:cytoplasm"/>
    <property type="evidence" value="ECO:0007669"/>
    <property type="project" value="UniProtKB-SubCell"/>
</dbReference>
<keyword evidence="4 11" id="KW-0963">Cytoplasm</keyword>
<evidence type="ECO:0000256" key="8">
    <source>
        <dbReference type="ARBA" id="ARBA00022917"/>
    </source>
</evidence>
<dbReference type="EMBL" id="CP002606">
    <property type="protein sequence ID" value="AEA33402.1"/>
    <property type="molecule type" value="Genomic_DNA"/>
</dbReference>
<evidence type="ECO:0000313" key="14">
    <source>
        <dbReference type="EMBL" id="AEA33402.1"/>
    </source>
</evidence>
<evidence type="ECO:0000256" key="12">
    <source>
        <dbReference type="PIRSR" id="PIRSR001549-1"/>
    </source>
</evidence>
<dbReference type="InterPro" id="IPR006195">
    <property type="entry name" value="aa-tRNA-synth_II"/>
</dbReference>
<comment type="catalytic activity">
    <reaction evidence="10 11">
        <text>tRNA(His) + L-histidine + ATP = L-histidyl-tRNA(His) + AMP + diphosphate + H(+)</text>
        <dbReference type="Rhea" id="RHEA:17313"/>
        <dbReference type="Rhea" id="RHEA-COMP:9665"/>
        <dbReference type="Rhea" id="RHEA-COMP:9689"/>
        <dbReference type="ChEBI" id="CHEBI:15378"/>
        <dbReference type="ChEBI" id="CHEBI:30616"/>
        <dbReference type="ChEBI" id="CHEBI:33019"/>
        <dbReference type="ChEBI" id="CHEBI:57595"/>
        <dbReference type="ChEBI" id="CHEBI:78442"/>
        <dbReference type="ChEBI" id="CHEBI:78527"/>
        <dbReference type="ChEBI" id="CHEBI:456215"/>
        <dbReference type="EC" id="6.1.1.21"/>
    </reaction>
</comment>
<dbReference type="InterPro" id="IPR004516">
    <property type="entry name" value="HisRS/HisZ"/>
</dbReference>
<comment type="subcellular location">
    <subcellularLocation>
        <location evidence="1 11">Cytoplasm</location>
    </subcellularLocation>
</comment>
<dbReference type="SUPFAM" id="SSF55681">
    <property type="entry name" value="Class II aaRS and biotin synthetases"/>
    <property type="match status" value="1"/>
</dbReference>
<dbReference type="EC" id="6.1.1.21" evidence="11"/>
<feature type="binding site" evidence="12">
    <location>
        <begin position="258"/>
        <end position="259"/>
    </location>
    <ligand>
        <name>L-histidine</name>
        <dbReference type="ChEBI" id="CHEBI:57595"/>
    </ligand>
</feature>
<name>F2LU03_HIPMA</name>
<dbReference type="NCBIfam" id="TIGR00442">
    <property type="entry name" value="hisS"/>
    <property type="match status" value="1"/>
</dbReference>
<dbReference type="GO" id="GO:0004821">
    <property type="term" value="F:histidine-tRNA ligase activity"/>
    <property type="evidence" value="ECO:0007669"/>
    <property type="project" value="UniProtKB-UniRule"/>
</dbReference>
<dbReference type="eggNOG" id="COG0124">
    <property type="taxonomic scope" value="Bacteria"/>
</dbReference>
<organism evidence="14 15">
    <name type="scientific">Hippea maritima (strain ATCC 700847 / DSM 10411 / MH2)</name>
    <dbReference type="NCBI Taxonomy" id="760142"/>
    <lineage>
        <taxon>Bacteria</taxon>
        <taxon>Pseudomonadati</taxon>
        <taxon>Campylobacterota</taxon>
        <taxon>Desulfurellia</taxon>
        <taxon>Desulfurellales</taxon>
        <taxon>Hippeaceae</taxon>
        <taxon>Hippea</taxon>
    </lineage>
</organism>
<accession>F2LU03</accession>
<keyword evidence="9 11" id="KW-0030">Aminoacyl-tRNA synthetase</keyword>
<dbReference type="Pfam" id="PF03129">
    <property type="entry name" value="HGTP_anticodon"/>
    <property type="match status" value="1"/>
</dbReference>
<dbReference type="PANTHER" id="PTHR43707:SF1">
    <property type="entry name" value="HISTIDINE--TRNA LIGASE, MITOCHONDRIAL-RELATED"/>
    <property type="match status" value="1"/>
</dbReference>
<keyword evidence="7 11" id="KW-0067">ATP-binding</keyword>
<dbReference type="AlphaFoldDB" id="F2LU03"/>
<reference evidence="14 15" key="1">
    <citation type="journal article" date="2011" name="Stand. Genomic Sci.">
        <title>Complete genome sequence of the thermophilic sulfur-reducer Hippea maritima type strain (MH(2)).</title>
        <authorList>
            <person name="Huntemann M."/>
            <person name="Lu M."/>
            <person name="Nolan M."/>
            <person name="Lapidus A."/>
            <person name="Lucas S."/>
            <person name="Hammon N."/>
            <person name="Deshpande S."/>
            <person name="Cheng J.F."/>
            <person name="Tapia R."/>
            <person name="Han C."/>
            <person name="Goodwin L."/>
            <person name="Pitluck S."/>
            <person name="Liolios K."/>
            <person name="Pagani I."/>
            <person name="Ivanova N."/>
            <person name="Ovchinikova G."/>
            <person name="Pati A."/>
            <person name="Chen A."/>
            <person name="Palaniappan K."/>
            <person name="Land M."/>
            <person name="Hauser L."/>
            <person name="Jeffries C.D."/>
            <person name="Detter J.C."/>
            <person name="Brambilla E.M."/>
            <person name="Rohde M."/>
            <person name="Spring S."/>
            <person name="Goker M."/>
            <person name="Woyke T."/>
            <person name="Bristow J."/>
            <person name="Eisen J.A."/>
            <person name="Markowitz V."/>
            <person name="Hugenholtz P."/>
            <person name="Kyrpides N.C."/>
            <person name="Klenk H.P."/>
            <person name="Mavromatis K."/>
        </authorList>
    </citation>
    <scope>NUCLEOTIDE SEQUENCE [LARGE SCALE GENOMIC DNA]</scope>
    <source>
        <strain evidence="15">ATCC 700847 / DSM 10411 / MH2</strain>
    </source>
</reference>
<evidence type="ECO:0000256" key="9">
    <source>
        <dbReference type="ARBA" id="ARBA00023146"/>
    </source>
</evidence>
<dbReference type="PANTHER" id="PTHR43707">
    <property type="entry name" value="HISTIDYL-TRNA SYNTHETASE"/>
    <property type="match status" value="1"/>
</dbReference>
<dbReference type="GO" id="GO:0005524">
    <property type="term" value="F:ATP binding"/>
    <property type="evidence" value="ECO:0007669"/>
    <property type="project" value="UniProtKB-UniRule"/>
</dbReference>
<comment type="similarity">
    <text evidence="2 11">Belongs to the class-II aminoacyl-tRNA synthetase family.</text>
</comment>
<dbReference type="KEGG" id="hmr:Hipma_0430"/>
<feature type="binding site" evidence="12">
    <location>
        <position position="254"/>
    </location>
    <ligand>
        <name>L-histidine</name>
        <dbReference type="ChEBI" id="CHEBI:57595"/>
    </ligand>
</feature>
<evidence type="ECO:0000256" key="3">
    <source>
        <dbReference type="ARBA" id="ARBA00011738"/>
    </source>
</evidence>
<evidence type="ECO:0000259" key="13">
    <source>
        <dbReference type="PROSITE" id="PS50862"/>
    </source>
</evidence>
<dbReference type="Gene3D" id="3.30.930.10">
    <property type="entry name" value="Bira Bifunctional Protein, Domain 2"/>
    <property type="match status" value="1"/>
</dbReference>
<gene>
    <name evidence="11" type="primary">hisS</name>
    <name evidence="14" type="ordered locus">Hipma_0430</name>
</gene>
<evidence type="ECO:0000256" key="4">
    <source>
        <dbReference type="ARBA" id="ARBA00022490"/>
    </source>
</evidence>
<feature type="binding site" evidence="12">
    <location>
        <position position="127"/>
    </location>
    <ligand>
        <name>L-histidine</name>
        <dbReference type="ChEBI" id="CHEBI:57595"/>
    </ligand>
</feature>
<dbReference type="CDD" id="cd00773">
    <property type="entry name" value="HisRS-like_core"/>
    <property type="match status" value="1"/>
</dbReference>
<reference evidence="15" key="2">
    <citation type="submission" date="2011-03" db="EMBL/GenBank/DDBJ databases">
        <title>The complete genome of Hippea maritima DSM 10411.</title>
        <authorList>
            <consortium name="US DOE Joint Genome Institute (JGI-PGF)"/>
            <person name="Lucas S."/>
            <person name="Copeland A."/>
            <person name="Lapidus A."/>
            <person name="Bruce D."/>
            <person name="Goodwin L."/>
            <person name="Pitluck S."/>
            <person name="Peters L."/>
            <person name="Kyrpides N."/>
            <person name="Mavromatis K."/>
            <person name="Pagani I."/>
            <person name="Ivanova N."/>
            <person name="Mikhailova N."/>
            <person name="Lu M."/>
            <person name="Detter J.C."/>
            <person name="Tapia R."/>
            <person name="Han C."/>
            <person name="Land M."/>
            <person name="Hauser L."/>
            <person name="Markowitz V."/>
            <person name="Cheng J.-F."/>
            <person name="Hugenholtz P."/>
            <person name="Woyke T."/>
            <person name="Wu D."/>
            <person name="Spring S."/>
            <person name="Schroeder M."/>
            <person name="Brambilla E."/>
            <person name="Klenk H.-P."/>
            <person name="Eisen J.A."/>
        </authorList>
    </citation>
    <scope>NUCLEOTIDE SEQUENCE [LARGE SCALE GENOMIC DNA]</scope>
    <source>
        <strain evidence="15">ATCC 700847 / DSM 10411 / MH2</strain>
    </source>
</reference>
<evidence type="ECO:0000256" key="5">
    <source>
        <dbReference type="ARBA" id="ARBA00022598"/>
    </source>
</evidence>
<evidence type="ECO:0000256" key="11">
    <source>
        <dbReference type="HAMAP-Rule" id="MF_00127"/>
    </source>
</evidence>
<evidence type="ECO:0000256" key="7">
    <source>
        <dbReference type="ARBA" id="ARBA00022840"/>
    </source>
</evidence>
<dbReference type="Gene3D" id="3.40.50.800">
    <property type="entry name" value="Anticodon-binding domain"/>
    <property type="match status" value="1"/>
</dbReference>
<dbReference type="InterPro" id="IPR045864">
    <property type="entry name" value="aa-tRNA-synth_II/BPL/LPL"/>
</dbReference>
<dbReference type="PIRSF" id="PIRSF001549">
    <property type="entry name" value="His-tRNA_synth"/>
    <property type="match status" value="1"/>
</dbReference>
<evidence type="ECO:0000256" key="6">
    <source>
        <dbReference type="ARBA" id="ARBA00022741"/>
    </source>
</evidence>
<comment type="subunit">
    <text evidence="3 11">Homodimer.</text>
</comment>
<feature type="domain" description="Aminoacyl-transfer RNA synthetases class-II family profile" evidence="13">
    <location>
        <begin position="1"/>
        <end position="311"/>
    </location>
</feature>
<dbReference type="RefSeq" id="WP_013681443.1">
    <property type="nucleotide sequence ID" value="NC_015318.1"/>
</dbReference>
<dbReference type="InParanoid" id="F2LU03"/>
<dbReference type="InterPro" id="IPR004154">
    <property type="entry name" value="Anticodon-bd"/>
</dbReference>
<feature type="binding site" evidence="12">
    <location>
        <position position="109"/>
    </location>
    <ligand>
        <name>L-histidine</name>
        <dbReference type="ChEBI" id="CHEBI:57595"/>
    </ligand>
</feature>
<dbReference type="Proteomes" id="UP000008139">
    <property type="component" value="Chromosome"/>
</dbReference>
<evidence type="ECO:0000256" key="2">
    <source>
        <dbReference type="ARBA" id="ARBA00008226"/>
    </source>
</evidence>
<dbReference type="HAMAP" id="MF_00127">
    <property type="entry name" value="His_tRNA_synth"/>
    <property type="match status" value="1"/>
</dbReference>
<dbReference type="InterPro" id="IPR015807">
    <property type="entry name" value="His-tRNA-ligase"/>
</dbReference>
<feature type="binding site" evidence="12">
    <location>
        <position position="123"/>
    </location>
    <ligand>
        <name>L-histidine</name>
        <dbReference type="ChEBI" id="CHEBI:57595"/>
    </ligand>
</feature>
<sequence>MEILRGFKDILPQDIKKWQKLEKVARETLESFGYKEIRTPILEKTSLFARSVGETTDIVEKEMYIFLDKSGESVTLRPEGTAGTVRAFIDNHLENYPFKKYYYIGPMFRYERPQKGRLRQFHQIGIEVFGIDNPAVDAEVVLVDKIMLDKLNISDLRIEINNIGCPDCRPEYSKRLKEYFQLHKGELCDDCRRRLDRNPLRILDCKNNTCSQIAKGAPKIIEFVCDSCKNHYEKVKNNLTALGIEFEENPHLVRGLDYYTKFVFEIITDKLGAQGTVSAGGRYDNLVEQLGGKPTSGIGFASGCERLINLMDEDETQGIDYYIANLDEDVYAMDIARKLSLTGRSVYVEYESRSLKSMLKKADKMNARFVVIVGENEKNKGIIIVKDMEDSTQEEKQVNKFIEDEVARWQ</sequence>
<evidence type="ECO:0000256" key="10">
    <source>
        <dbReference type="ARBA" id="ARBA00047639"/>
    </source>
</evidence>
<feature type="binding site" evidence="12">
    <location>
        <begin position="79"/>
        <end position="81"/>
    </location>
    <ligand>
        <name>L-histidine</name>
        <dbReference type="ChEBI" id="CHEBI:57595"/>
    </ligand>
</feature>
<dbReference type="InterPro" id="IPR041715">
    <property type="entry name" value="HisRS-like_core"/>
</dbReference>
<dbReference type="InterPro" id="IPR036621">
    <property type="entry name" value="Anticodon-bd_dom_sf"/>
</dbReference>